<name>A9CSK0_9ROSI</name>
<organism evidence="2">
    <name type="scientific">Vitis hybrid cultivar</name>
    <dbReference type="NCBI Taxonomy" id="241073"/>
    <lineage>
        <taxon>Eukaryota</taxon>
        <taxon>Viridiplantae</taxon>
        <taxon>Streptophyta</taxon>
        <taxon>Embryophyta</taxon>
        <taxon>Tracheophyta</taxon>
        <taxon>Spermatophyta</taxon>
        <taxon>Magnoliopsida</taxon>
        <taxon>eudicotyledons</taxon>
        <taxon>Gunneridae</taxon>
        <taxon>Pentapetalae</taxon>
        <taxon>rosids</taxon>
        <taxon>Vitales</taxon>
        <taxon>Vitaceae</taxon>
        <taxon>Viteae</taxon>
        <taxon>Vitis</taxon>
    </lineage>
</organism>
<reference evidence="2" key="1">
    <citation type="submission" date="2007-12" db="EMBL/GenBank/DDBJ databases">
        <title>Screening Genes Expressed by Agrobacterium vitis Inoculation and Salicylic Acid Treatment in Grapevines Using GeneFishing.</title>
        <authorList>
            <person name="Choi Y."/>
            <person name="Yun H."/>
            <person name="Park K."/>
            <person name="Rho J."/>
            <person name="Jeong S."/>
            <person name="Lee H."/>
            <person name="Jang H."/>
        </authorList>
    </citation>
    <scope>NUCLEOTIDE SEQUENCE</scope>
</reference>
<keyword evidence="1" id="KW-1133">Transmembrane helix</keyword>
<keyword evidence="1" id="KW-0472">Membrane</keyword>
<feature type="transmembrane region" description="Helical" evidence="1">
    <location>
        <begin position="34"/>
        <end position="54"/>
    </location>
</feature>
<dbReference type="AlphaFoldDB" id="A9CSK0"/>
<accession>A9CSK0</accession>
<sequence length="77" mass="8790">HRGGGSRTSQYYHSSHLWNTSPAFGIAVEIVKMIVFPLFLLFHCIFVFPLFTLFHSTSSYVLDVKVTSGFMMDVLFL</sequence>
<evidence type="ECO:0000313" key="2">
    <source>
        <dbReference type="EMBL" id="BAF95868.1"/>
    </source>
</evidence>
<feature type="non-terminal residue" evidence="2">
    <location>
        <position position="1"/>
    </location>
</feature>
<evidence type="ECO:0000256" key="1">
    <source>
        <dbReference type="SAM" id="Phobius"/>
    </source>
</evidence>
<proteinExistence type="evidence at transcript level"/>
<dbReference type="EMBL" id="AB372554">
    <property type="protein sequence ID" value="BAF95868.1"/>
    <property type="molecule type" value="mRNA"/>
</dbReference>
<protein>
    <submittedName>
        <fullName evidence="2">Uncharacterized protein</fullName>
    </submittedName>
</protein>
<keyword evidence="1" id="KW-0812">Transmembrane</keyword>